<keyword evidence="2 3" id="KW-0040">ANK repeat</keyword>
<comment type="caution">
    <text evidence="5">The sequence shown here is derived from an EMBL/GenBank/DDBJ whole genome shotgun (WGS) entry which is preliminary data.</text>
</comment>
<feature type="repeat" description="ANK" evidence="3">
    <location>
        <begin position="907"/>
        <end position="939"/>
    </location>
</feature>
<dbReference type="SUPFAM" id="SSF48403">
    <property type="entry name" value="Ankyrin repeat"/>
    <property type="match status" value="3"/>
</dbReference>
<gene>
    <name evidence="5" type="ORF">N7517_006084</name>
</gene>
<feature type="region of interest" description="Disordered" evidence="4">
    <location>
        <begin position="966"/>
        <end position="1003"/>
    </location>
</feature>
<name>A0A9W9V9P2_9EURO</name>
<dbReference type="Pfam" id="PF12796">
    <property type="entry name" value="Ank_2"/>
    <property type="match status" value="4"/>
</dbReference>
<accession>A0A9W9V9P2</accession>
<dbReference type="PROSITE" id="PS50297">
    <property type="entry name" value="ANK_REP_REGION"/>
    <property type="match status" value="4"/>
</dbReference>
<dbReference type="PANTHER" id="PTHR24198:SF165">
    <property type="entry name" value="ANKYRIN REPEAT-CONTAINING PROTEIN-RELATED"/>
    <property type="match status" value="1"/>
</dbReference>
<dbReference type="PANTHER" id="PTHR24198">
    <property type="entry name" value="ANKYRIN REPEAT AND PROTEIN KINASE DOMAIN-CONTAINING PROTEIN"/>
    <property type="match status" value="1"/>
</dbReference>
<keyword evidence="6" id="KW-1185">Reference proteome</keyword>
<dbReference type="InterPro" id="IPR036770">
    <property type="entry name" value="Ankyrin_rpt-contain_sf"/>
</dbReference>
<organism evidence="5 6">
    <name type="scientific">Penicillium concentricum</name>
    <dbReference type="NCBI Taxonomy" id="293559"/>
    <lineage>
        <taxon>Eukaryota</taxon>
        <taxon>Fungi</taxon>
        <taxon>Dikarya</taxon>
        <taxon>Ascomycota</taxon>
        <taxon>Pezizomycotina</taxon>
        <taxon>Eurotiomycetes</taxon>
        <taxon>Eurotiomycetidae</taxon>
        <taxon>Eurotiales</taxon>
        <taxon>Aspergillaceae</taxon>
        <taxon>Penicillium</taxon>
    </lineage>
</organism>
<sequence length="1427" mass="155307">MANPLPVPSPDWGNAIDLLEDDLRTTVVSRDVHDEADSNDTSVLSDSSDSESARGSQNGNATTLQLRASVGDIPGLRYQLLRPSTTTNEVRLALRTAASHGQFEALEIMLEAGAKYLNLEKGLSDVLIAAARNGHVEFVRRSYQAIKERETESYHKMWAASLQAAIPRRHRTTILTLLKFHPEPSRHLVASILPVIESAATKRHFAAATLLCDWLLHCSDGENQDTERQRLAIHGTSVADPSLLDLCLELQNEHPSNGVEGANNEIEDGDKTELDSDLDGDELDGIKILLSRLLTVALQSRHSNLINSLLVIIEAQGCNTHVIMPSFAVCCRSGLRMVRCLLTRREGKLTLSARQLAIGSYTAAIFGRRRVLHKLLNEQLDRGQSLHSTSFIENALVGAASHGHTEIVKTLINTPRFKDHISDAVMNIAMIVATEVGHLEVVRLCLQEGADALATVQRRALVGHLDPDGGLAIEIPDKDFSDMYPSGFRTWRPRNTQLGAQELSRRSLAVFPPIVWQSLVNSLSSKATTALQAALLGFHRVRYAEATPGFDTSDAVSEKERRQEALVSLIFDQGCEPSNPDGSGESSLEIAVKWGNDRVIERILQKMVFDNDDEKYIDSNDESNANQKSNRRKLVMLATKRDSAVAFRVLLKLLQAGTGVPVTRDGVLIPEILTTLERSLRLMERPDRTQVWDLMFSERHSYTADQARRFMNSGIRTLIELLFSRLPCQRATEDVFHQFLAIAATAGDAQIVKLLIEKGVCEQTDSMPSIEGTAALGGAAQYGHIQVMEALLASGENPNGDIQRNDMQCPLSRAIHGGHLAAVQLLIERGAQLNRSSGNSFLSLALDFKRRDVFECLLAAERPKPPDPSVLVTACADGNADLVSRLIVAGARVNVTAKESLVHSGRSTDTPLSVSCRNGHIEIAQLLLDHGADVNMNSGGMLGIPLVAAASRGHLNIVRLLLENGADPNRQSQKPSARKVQFASHPISPGDNDSESPASPTALSEACKNGFPVIVEILLLHGAALPDVSVFGIPNAIVSTFADNWSLSKLKVLDILLKSSSRQDSRSRAFVEGLVEAALIGNCSAFECILKYVVVLEPYTLVLACVCGSLPSVRQCLDQGIDPGVGDTYGSMPLHSAADHMNVEVVQHLLAHGADVNQLNEDNHTPLLAVLCGFQGALTGDHEAHIAERSTIICDMESIVRCLLEAGARTDIGDSEFGQAIHVASFTGLVDVVRLLLDQGAIVDSPTPYFGTPLFAAIDGDQPGVLSILMERGADPHHPRMLLTSDGKPRYDTPSAANNDAPLQTPLEATIGKPGPMLLRTFLNAVQDIAITERALVVAANAGYRTHFWAQEQEICDFQILLEFDKSLMMSDHFLDILTAGELDCNHGFFDLIVERSHDPVAARELLQAAKARPSIPMLLSENRSSR</sequence>
<keyword evidence="1" id="KW-0677">Repeat</keyword>
<dbReference type="InterPro" id="IPR002110">
    <property type="entry name" value="Ankyrin_rpt"/>
</dbReference>
<reference evidence="5" key="2">
    <citation type="journal article" date="2023" name="IMA Fungus">
        <title>Comparative genomic study of the Penicillium genus elucidates a diverse pangenome and 15 lateral gene transfer events.</title>
        <authorList>
            <person name="Petersen C."/>
            <person name="Sorensen T."/>
            <person name="Nielsen M.R."/>
            <person name="Sondergaard T.E."/>
            <person name="Sorensen J.L."/>
            <person name="Fitzpatrick D.A."/>
            <person name="Frisvad J.C."/>
            <person name="Nielsen K.L."/>
        </authorList>
    </citation>
    <scope>NUCLEOTIDE SEQUENCE</scope>
    <source>
        <strain evidence="5">IBT 3081</strain>
    </source>
</reference>
<dbReference type="GeneID" id="81462997"/>
<dbReference type="SMART" id="SM00248">
    <property type="entry name" value="ANK"/>
    <property type="match status" value="15"/>
</dbReference>
<dbReference type="PROSITE" id="PS50088">
    <property type="entry name" value="ANK_REPEAT"/>
    <property type="match status" value="5"/>
</dbReference>
<evidence type="ECO:0000313" key="5">
    <source>
        <dbReference type="EMBL" id="KAJ5374078.1"/>
    </source>
</evidence>
<evidence type="ECO:0000256" key="4">
    <source>
        <dbReference type="SAM" id="MobiDB-lite"/>
    </source>
</evidence>
<feature type="repeat" description="ANK" evidence="3">
    <location>
        <begin position="1129"/>
        <end position="1161"/>
    </location>
</feature>
<reference evidence="5" key="1">
    <citation type="submission" date="2022-12" db="EMBL/GenBank/DDBJ databases">
        <authorList>
            <person name="Petersen C."/>
        </authorList>
    </citation>
    <scope>NUCLEOTIDE SEQUENCE</scope>
    <source>
        <strain evidence="5">IBT 3081</strain>
    </source>
</reference>
<feature type="repeat" description="ANK" evidence="3">
    <location>
        <begin position="945"/>
        <end position="973"/>
    </location>
</feature>
<feature type="region of interest" description="Disordered" evidence="4">
    <location>
        <begin position="30"/>
        <end position="63"/>
    </location>
</feature>
<protein>
    <submittedName>
        <fullName evidence="5">Uncharacterized protein</fullName>
    </submittedName>
</protein>
<evidence type="ECO:0000313" key="6">
    <source>
        <dbReference type="Proteomes" id="UP001147752"/>
    </source>
</evidence>
<feature type="repeat" description="ANK" evidence="3">
    <location>
        <begin position="1216"/>
        <end position="1248"/>
    </location>
</feature>
<feature type="repeat" description="ANK" evidence="3">
    <location>
        <begin position="806"/>
        <end position="838"/>
    </location>
</feature>
<dbReference type="Gene3D" id="1.25.40.20">
    <property type="entry name" value="Ankyrin repeat-containing domain"/>
    <property type="match status" value="5"/>
</dbReference>
<dbReference type="Proteomes" id="UP001147752">
    <property type="component" value="Unassembled WGS sequence"/>
</dbReference>
<evidence type="ECO:0000256" key="3">
    <source>
        <dbReference type="PROSITE-ProRule" id="PRU00023"/>
    </source>
</evidence>
<dbReference type="OrthoDB" id="7464126at2759"/>
<evidence type="ECO:0000256" key="1">
    <source>
        <dbReference type="ARBA" id="ARBA00022737"/>
    </source>
</evidence>
<proteinExistence type="predicted"/>
<evidence type="ECO:0000256" key="2">
    <source>
        <dbReference type="ARBA" id="ARBA00023043"/>
    </source>
</evidence>
<dbReference type="RefSeq" id="XP_056580064.1">
    <property type="nucleotide sequence ID" value="XM_056723814.1"/>
</dbReference>
<dbReference type="EMBL" id="JAPZBT010000002">
    <property type="protein sequence ID" value="KAJ5374078.1"/>
    <property type="molecule type" value="Genomic_DNA"/>
</dbReference>